<dbReference type="Pfam" id="PF00480">
    <property type="entry name" value="ROK"/>
    <property type="match status" value="1"/>
</dbReference>
<dbReference type="Gene3D" id="3.30.420.40">
    <property type="match status" value="2"/>
</dbReference>
<evidence type="ECO:0000313" key="2">
    <source>
        <dbReference type="EMBL" id="GAA1572978.1"/>
    </source>
</evidence>
<sequence length="229" mass="23460">MLTIEVGGSSSQALLIDSGAPVREVQPAEYRDLPWLVAAPGLVEGDRVRGAHHLGWMDVHISDELGMASPPVLSMNDAEAAAIGEWLLLGRPPGITLYVGIGTGVGAVGVRDGEAVPVEFGHLTSFGDKVCAGCGRLGCLDAQIGGHALSTPMSAEELELVARCLVEAIGVQEVDRVVLGGGLLRAHPDIETAVRAGAGGLDVLGSGCSGEYKSAAYLGLLHRHGSISA</sequence>
<gene>
    <name evidence="2" type="ORF">GCM10009804_31870</name>
</gene>
<evidence type="ECO:0008006" key="4">
    <source>
        <dbReference type="Google" id="ProtNLM"/>
    </source>
</evidence>
<comment type="similarity">
    <text evidence="1">Belongs to the ROK (NagC/XylR) family.</text>
</comment>
<dbReference type="InterPro" id="IPR000600">
    <property type="entry name" value="ROK"/>
</dbReference>
<proteinExistence type="inferred from homology"/>
<reference evidence="2 3" key="1">
    <citation type="journal article" date="2019" name="Int. J. Syst. Evol. Microbiol.">
        <title>The Global Catalogue of Microorganisms (GCM) 10K type strain sequencing project: providing services to taxonomists for standard genome sequencing and annotation.</title>
        <authorList>
            <consortium name="The Broad Institute Genomics Platform"/>
            <consortium name="The Broad Institute Genome Sequencing Center for Infectious Disease"/>
            <person name="Wu L."/>
            <person name="Ma J."/>
        </authorList>
    </citation>
    <scope>NUCLEOTIDE SEQUENCE [LARGE SCALE GENOMIC DNA]</scope>
    <source>
        <strain evidence="2 3">JCM 15572</strain>
    </source>
</reference>
<organism evidence="2 3">
    <name type="scientific">Kribbella hippodromi</name>
    <dbReference type="NCBI Taxonomy" id="434347"/>
    <lineage>
        <taxon>Bacteria</taxon>
        <taxon>Bacillati</taxon>
        <taxon>Actinomycetota</taxon>
        <taxon>Actinomycetes</taxon>
        <taxon>Propionibacteriales</taxon>
        <taxon>Kribbellaceae</taxon>
        <taxon>Kribbella</taxon>
    </lineage>
</organism>
<dbReference type="Proteomes" id="UP001501705">
    <property type="component" value="Unassembled WGS sequence"/>
</dbReference>
<dbReference type="InterPro" id="IPR043129">
    <property type="entry name" value="ATPase_NBD"/>
</dbReference>
<evidence type="ECO:0000256" key="1">
    <source>
        <dbReference type="ARBA" id="ARBA00006479"/>
    </source>
</evidence>
<dbReference type="SUPFAM" id="SSF53067">
    <property type="entry name" value="Actin-like ATPase domain"/>
    <property type="match status" value="1"/>
</dbReference>
<keyword evidence="3" id="KW-1185">Reference proteome</keyword>
<evidence type="ECO:0000313" key="3">
    <source>
        <dbReference type="Proteomes" id="UP001501705"/>
    </source>
</evidence>
<protein>
    <recommendedName>
        <fullName evidence="4">ROK family protein</fullName>
    </recommendedName>
</protein>
<comment type="caution">
    <text evidence="2">The sequence shown here is derived from an EMBL/GenBank/DDBJ whole genome shotgun (WGS) entry which is preliminary data.</text>
</comment>
<name>A0ABN2D968_9ACTN</name>
<dbReference type="EMBL" id="BAAAPH010000009">
    <property type="protein sequence ID" value="GAA1572978.1"/>
    <property type="molecule type" value="Genomic_DNA"/>
</dbReference>
<accession>A0ABN2D968</accession>